<dbReference type="Proteomes" id="UP000005396">
    <property type="component" value="Unassembled WGS sequence"/>
</dbReference>
<reference evidence="1 2" key="2">
    <citation type="submission" date="2007-09" db="EMBL/GenBank/DDBJ databases">
        <title>Draft genome sequence of Clostridium bolteae (ATCC BAA-613).</title>
        <authorList>
            <person name="Sudarsanam P."/>
            <person name="Ley R."/>
            <person name="Guruge J."/>
            <person name="Turnbaugh P.J."/>
            <person name="Mahowald M."/>
            <person name="Liep D."/>
            <person name="Gordon J."/>
        </authorList>
    </citation>
    <scope>NUCLEOTIDE SEQUENCE [LARGE SCALE GENOMIC DNA]</scope>
    <source>
        <strain evidence="2">ATCC BAA-613 / DSM 15670 / CCUG 46953 / JCM 12243 / WAL 16351</strain>
    </source>
</reference>
<gene>
    <name evidence="1" type="ORF">CLOBOL_06306</name>
</gene>
<accession>A8S280</accession>
<reference evidence="1 2" key="1">
    <citation type="submission" date="2007-08" db="EMBL/GenBank/DDBJ databases">
        <authorList>
            <person name="Fulton L."/>
            <person name="Clifton S."/>
            <person name="Fulton B."/>
            <person name="Xu J."/>
            <person name="Minx P."/>
            <person name="Pepin K.H."/>
            <person name="Johnson M."/>
            <person name="Thiruvilangam P."/>
            <person name="Bhonagiri V."/>
            <person name="Nash W.E."/>
            <person name="Mardis E.R."/>
            <person name="Wilson R.K."/>
        </authorList>
    </citation>
    <scope>NUCLEOTIDE SEQUENCE [LARGE SCALE GENOMIC DNA]</scope>
    <source>
        <strain evidence="2">ATCC BAA-613 / DSM 15670 / CCUG 46953 / JCM 12243 / WAL 16351</strain>
    </source>
</reference>
<proteinExistence type="predicted"/>
<feature type="non-terminal residue" evidence="1">
    <location>
        <position position="1"/>
    </location>
</feature>
<dbReference type="AlphaFoldDB" id="A8S280"/>
<evidence type="ECO:0000313" key="2">
    <source>
        <dbReference type="Proteomes" id="UP000005396"/>
    </source>
</evidence>
<dbReference type="PaxDb" id="411902-CLOBOL_06306"/>
<sequence length="123" mass="14619">VIHMKTPEFTCITGLVLLKEGDTEMVSCSLLEYLALKAKCEYMSDLRFMHVEERWLREFILRNRDDFTQEEWKEACIYLTGQKASTEDEAIGTILHRWTDTKDRPGMNYRTDMNCRTDRQDKI</sequence>
<dbReference type="EMBL" id="ABCC02000047">
    <property type="protein sequence ID" value="EDP13741.1"/>
    <property type="molecule type" value="Genomic_DNA"/>
</dbReference>
<organism evidence="1 2">
    <name type="scientific">Enterocloster bolteae (strain ATCC BAA-613 / DSM 15670 / CCUG 46953 / JCM 12243 / WAL 16351)</name>
    <name type="common">Clostridium bolteae</name>
    <dbReference type="NCBI Taxonomy" id="411902"/>
    <lineage>
        <taxon>Bacteria</taxon>
        <taxon>Bacillati</taxon>
        <taxon>Bacillota</taxon>
        <taxon>Clostridia</taxon>
        <taxon>Lachnospirales</taxon>
        <taxon>Lachnospiraceae</taxon>
        <taxon>Enterocloster</taxon>
    </lineage>
</organism>
<name>A8S280_ENTBW</name>
<dbReference type="RefSeq" id="WP_007038259.1">
    <property type="nucleotide sequence ID" value="NZ_DS480702.1"/>
</dbReference>
<dbReference type="HOGENOM" id="CLU_2008629_0_0_9"/>
<evidence type="ECO:0000313" key="1">
    <source>
        <dbReference type="EMBL" id="EDP13741.1"/>
    </source>
</evidence>
<comment type="caution">
    <text evidence="1">The sequence shown here is derived from an EMBL/GenBank/DDBJ whole genome shotgun (WGS) entry which is preliminary data.</text>
</comment>
<protein>
    <submittedName>
        <fullName evidence="1">Uncharacterized protein</fullName>
    </submittedName>
</protein>